<dbReference type="EMBL" id="JAVKGR010000001">
    <property type="protein sequence ID" value="MDR8018063.1"/>
    <property type="molecule type" value="Genomic_DNA"/>
</dbReference>
<evidence type="ECO:0000256" key="1">
    <source>
        <dbReference type="SAM" id="SignalP"/>
    </source>
</evidence>
<dbReference type="NCBIfam" id="TIGR02122">
    <property type="entry name" value="TRAP_TAXI"/>
    <property type="match status" value="1"/>
</dbReference>
<reference evidence="2 3" key="1">
    <citation type="submission" date="2023-09" db="EMBL/GenBank/DDBJ databases">
        <title>Description of three actinobacteria isolated from air of manufacturing shop in a pharmaceutical factory.</title>
        <authorList>
            <person name="Zhang D.-F."/>
        </authorList>
    </citation>
    <scope>NUCLEOTIDE SEQUENCE [LARGE SCALE GENOMIC DNA]</scope>
    <source>
        <strain evidence="2 3">LY-0111</strain>
    </source>
</reference>
<accession>A0ABU2DNH8</accession>
<dbReference type="PROSITE" id="PS51257">
    <property type="entry name" value="PROKAR_LIPOPROTEIN"/>
    <property type="match status" value="1"/>
</dbReference>
<feature type="chain" id="PRO_5047060896" evidence="1">
    <location>
        <begin position="21"/>
        <end position="336"/>
    </location>
</feature>
<dbReference type="PANTHER" id="PTHR42941:SF1">
    <property type="entry name" value="SLL1037 PROTEIN"/>
    <property type="match status" value="1"/>
</dbReference>
<evidence type="ECO:0000313" key="3">
    <source>
        <dbReference type="Proteomes" id="UP001251870"/>
    </source>
</evidence>
<sequence>MGIRRTSAAAATAAAMVVLAACGNGNGDAEGDEDLEIGEEDDFVTDLTFGTGGTAGVYYPLGGEYAQIFEDTIDDISVDAISTDASVFNIGQISQEEMQLGMAQSDTFITAINGEDDFEGADIDNVGWIAGLYPEAAHIVTMEGSGIESVEDLEGANIAVGAPGSGTRAVSDAILAAYGIEDGDYEAYEEEFDDSQSLLQDGNIDASIFVVGTPTGSLNEMAATSDVTLLGLDEDVASDIAGDTYFDEYTIESDNYDFLDDDVLTLSVSAAVLGSTTQISEDLAYDITAAIFDNAEDITLPQGELISHEDALLGIGDAPLHPGAERYYEEQDVELP</sequence>
<organism evidence="2 3">
    <name type="scientific">Nesterenkonia aerolata</name>
    <dbReference type="NCBI Taxonomy" id="3074079"/>
    <lineage>
        <taxon>Bacteria</taxon>
        <taxon>Bacillati</taxon>
        <taxon>Actinomycetota</taxon>
        <taxon>Actinomycetes</taxon>
        <taxon>Micrococcales</taxon>
        <taxon>Micrococcaceae</taxon>
        <taxon>Nesterenkonia</taxon>
    </lineage>
</organism>
<evidence type="ECO:0000313" key="2">
    <source>
        <dbReference type="EMBL" id="MDR8018063.1"/>
    </source>
</evidence>
<proteinExistence type="predicted"/>
<dbReference type="SUPFAM" id="SSF53850">
    <property type="entry name" value="Periplasmic binding protein-like II"/>
    <property type="match status" value="1"/>
</dbReference>
<gene>
    <name evidence="2" type="ORF">RIL96_00590</name>
</gene>
<name>A0ABU2DNH8_9MICC</name>
<dbReference type="Pfam" id="PF16868">
    <property type="entry name" value="NMT1_3"/>
    <property type="match status" value="1"/>
</dbReference>
<dbReference type="Gene3D" id="3.40.190.10">
    <property type="entry name" value="Periplasmic binding protein-like II"/>
    <property type="match status" value="2"/>
</dbReference>
<feature type="signal peptide" evidence="1">
    <location>
        <begin position="1"/>
        <end position="20"/>
    </location>
</feature>
<keyword evidence="3" id="KW-1185">Reference proteome</keyword>
<comment type="caution">
    <text evidence="2">The sequence shown here is derived from an EMBL/GenBank/DDBJ whole genome shotgun (WGS) entry which is preliminary data.</text>
</comment>
<keyword evidence="1" id="KW-0732">Signal</keyword>
<dbReference type="PANTHER" id="PTHR42941">
    <property type="entry name" value="SLL1037 PROTEIN"/>
    <property type="match status" value="1"/>
</dbReference>
<dbReference type="RefSeq" id="WP_310547055.1">
    <property type="nucleotide sequence ID" value="NZ_JAVKGR010000001.1"/>
</dbReference>
<dbReference type="Proteomes" id="UP001251870">
    <property type="component" value="Unassembled WGS sequence"/>
</dbReference>
<dbReference type="InterPro" id="IPR011852">
    <property type="entry name" value="TRAP_TAXI"/>
</dbReference>
<protein>
    <submittedName>
        <fullName evidence="2">TAXI family TRAP transporter solute-binding subunit</fullName>
    </submittedName>
</protein>